<name>A0A0C3PUR5_PISTI</name>
<dbReference type="InterPro" id="IPR038765">
    <property type="entry name" value="Papain-like_cys_pep_sf"/>
</dbReference>
<keyword evidence="5 7" id="KW-0378">Hydrolase</keyword>
<evidence type="ECO:0000256" key="1">
    <source>
        <dbReference type="ARBA" id="ARBA00000707"/>
    </source>
</evidence>
<feature type="region of interest" description="Disordered" evidence="8">
    <location>
        <begin position="61"/>
        <end position="97"/>
    </location>
</feature>
<dbReference type="PANTHER" id="PTHR24006">
    <property type="entry name" value="UBIQUITIN CARBOXYL-TERMINAL HYDROLASE"/>
    <property type="match status" value="1"/>
</dbReference>
<dbReference type="STRING" id="870435.A0A0C3PUR5"/>
<feature type="region of interest" description="Disordered" evidence="8">
    <location>
        <begin position="432"/>
        <end position="460"/>
    </location>
</feature>
<feature type="domain" description="USP" evidence="9">
    <location>
        <begin position="115"/>
        <end position="420"/>
    </location>
</feature>
<dbReference type="EMBL" id="KN831947">
    <property type="protein sequence ID" value="KIO12574.1"/>
    <property type="molecule type" value="Genomic_DNA"/>
</dbReference>
<feature type="compositionally biased region" description="Low complexity" evidence="8">
    <location>
        <begin position="432"/>
        <end position="449"/>
    </location>
</feature>
<dbReference type="AlphaFoldDB" id="A0A0C3PUR5"/>
<evidence type="ECO:0000256" key="2">
    <source>
        <dbReference type="ARBA" id="ARBA00009085"/>
    </source>
</evidence>
<dbReference type="PROSITE" id="PS50235">
    <property type="entry name" value="USP_3"/>
    <property type="match status" value="1"/>
</dbReference>
<dbReference type="EC" id="3.4.19.12" evidence="7"/>
<dbReference type="GO" id="GO:0004843">
    <property type="term" value="F:cysteine-type deubiquitinase activity"/>
    <property type="evidence" value="ECO:0007669"/>
    <property type="project" value="UniProtKB-UniRule"/>
</dbReference>
<dbReference type="GO" id="GO:0005829">
    <property type="term" value="C:cytosol"/>
    <property type="evidence" value="ECO:0007669"/>
    <property type="project" value="TreeGrafter"/>
</dbReference>
<keyword evidence="3 7" id="KW-0645">Protease</keyword>
<evidence type="ECO:0000313" key="10">
    <source>
        <dbReference type="EMBL" id="KIO12574.1"/>
    </source>
</evidence>
<reference evidence="10 11" key="1">
    <citation type="submission" date="2014-04" db="EMBL/GenBank/DDBJ databases">
        <authorList>
            <consortium name="DOE Joint Genome Institute"/>
            <person name="Kuo A."/>
            <person name="Kohler A."/>
            <person name="Costa M.D."/>
            <person name="Nagy L.G."/>
            <person name="Floudas D."/>
            <person name="Copeland A."/>
            <person name="Barry K.W."/>
            <person name="Cichocki N."/>
            <person name="Veneault-Fourrey C."/>
            <person name="LaButti K."/>
            <person name="Lindquist E.A."/>
            <person name="Lipzen A."/>
            <person name="Lundell T."/>
            <person name="Morin E."/>
            <person name="Murat C."/>
            <person name="Sun H."/>
            <person name="Tunlid A."/>
            <person name="Henrissat B."/>
            <person name="Grigoriev I.V."/>
            <person name="Hibbett D.S."/>
            <person name="Martin F."/>
            <person name="Nordberg H.P."/>
            <person name="Cantor M.N."/>
            <person name="Hua S.X."/>
        </authorList>
    </citation>
    <scope>NUCLEOTIDE SEQUENCE [LARGE SCALE GENOMIC DNA]</scope>
    <source>
        <strain evidence="10 11">Marx 270</strain>
    </source>
</reference>
<reference evidence="11" key="2">
    <citation type="submission" date="2015-01" db="EMBL/GenBank/DDBJ databases">
        <title>Evolutionary Origins and Diversification of the Mycorrhizal Mutualists.</title>
        <authorList>
            <consortium name="DOE Joint Genome Institute"/>
            <consortium name="Mycorrhizal Genomics Consortium"/>
            <person name="Kohler A."/>
            <person name="Kuo A."/>
            <person name="Nagy L.G."/>
            <person name="Floudas D."/>
            <person name="Copeland A."/>
            <person name="Barry K.W."/>
            <person name="Cichocki N."/>
            <person name="Veneault-Fourrey C."/>
            <person name="LaButti K."/>
            <person name="Lindquist E.A."/>
            <person name="Lipzen A."/>
            <person name="Lundell T."/>
            <person name="Morin E."/>
            <person name="Murat C."/>
            <person name="Riley R."/>
            <person name="Ohm R."/>
            <person name="Sun H."/>
            <person name="Tunlid A."/>
            <person name="Henrissat B."/>
            <person name="Grigoriev I.V."/>
            <person name="Hibbett D.S."/>
            <person name="Martin F."/>
        </authorList>
    </citation>
    <scope>NUCLEOTIDE SEQUENCE [LARGE SCALE GENOMIC DNA]</scope>
    <source>
        <strain evidence="11">Marx 270</strain>
    </source>
</reference>
<evidence type="ECO:0000256" key="7">
    <source>
        <dbReference type="RuleBase" id="RU366025"/>
    </source>
</evidence>
<dbReference type="InterPro" id="IPR001394">
    <property type="entry name" value="Peptidase_C19_UCH"/>
</dbReference>
<feature type="region of interest" description="Disordered" evidence="8">
    <location>
        <begin position="520"/>
        <end position="695"/>
    </location>
</feature>
<evidence type="ECO:0000313" key="11">
    <source>
        <dbReference type="Proteomes" id="UP000054217"/>
    </source>
</evidence>
<dbReference type="FunFam" id="3.90.70.10:FF:000119">
    <property type="entry name" value="Ubiquitin specific peptidase 36"/>
    <property type="match status" value="1"/>
</dbReference>
<keyword evidence="6 7" id="KW-0788">Thiol protease</keyword>
<protein>
    <recommendedName>
        <fullName evidence="7">Ubiquitin carboxyl-terminal hydrolase</fullName>
        <ecNumber evidence="7">3.4.19.12</ecNumber>
    </recommendedName>
</protein>
<dbReference type="OrthoDB" id="420187at2759"/>
<evidence type="ECO:0000256" key="4">
    <source>
        <dbReference type="ARBA" id="ARBA00022786"/>
    </source>
</evidence>
<dbReference type="FunCoup" id="A0A0C3PUR5">
    <property type="interactions" value="145"/>
</dbReference>
<organism evidence="10 11">
    <name type="scientific">Pisolithus tinctorius Marx 270</name>
    <dbReference type="NCBI Taxonomy" id="870435"/>
    <lineage>
        <taxon>Eukaryota</taxon>
        <taxon>Fungi</taxon>
        <taxon>Dikarya</taxon>
        <taxon>Basidiomycota</taxon>
        <taxon>Agaricomycotina</taxon>
        <taxon>Agaricomycetes</taxon>
        <taxon>Agaricomycetidae</taxon>
        <taxon>Boletales</taxon>
        <taxon>Sclerodermatineae</taxon>
        <taxon>Pisolithaceae</taxon>
        <taxon>Pisolithus</taxon>
    </lineage>
</organism>
<evidence type="ECO:0000256" key="3">
    <source>
        <dbReference type="ARBA" id="ARBA00022670"/>
    </source>
</evidence>
<feature type="compositionally biased region" description="Polar residues" evidence="8">
    <location>
        <begin position="84"/>
        <end position="95"/>
    </location>
</feature>
<feature type="compositionally biased region" description="Low complexity" evidence="8">
    <location>
        <begin position="581"/>
        <end position="599"/>
    </location>
</feature>
<keyword evidence="4 7" id="KW-0833">Ubl conjugation pathway</keyword>
<dbReference type="InterPro" id="IPR050164">
    <property type="entry name" value="Peptidase_C19"/>
</dbReference>
<accession>A0A0C3PUR5</accession>
<dbReference type="CDD" id="cd02661">
    <property type="entry name" value="Peptidase_C19E"/>
    <property type="match status" value="1"/>
</dbReference>
<dbReference type="GO" id="GO:0016579">
    <property type="term" value="P:protein deubiquitination"/>
    <property type="evidence" value="ECO:0007669"/>
    <property type="project" value="InterPro"/>
</dbReference>
<dbReference type="Proteomes" id="UP000054217">
    <property type="component" value="Unassembled WGS sequence"/>
</dbReference>
<dbReference type="InterPro" id="IPR018200">
    <property type="entry name" value="USP_CS"/>
</dbReference>
<gene>
    <name evidence="10" type="ORF">M404DRAFT_12767</name>
</gene>
<feature type="region of interest" description="Disordered" evidence="8">
    <location>
        <begin position="475"/>
        <end position="501"/>
    </location>
</feature>
<evidence type="ECO:0000256" key="8">
    <source>
        <dbReference type="SAM" id="MobiDB-lite"/>
    </source>
</evidence>
<feature type="region of interest" description="Disordered" evidence="8">
    <location>
        <begin position="1"/>
        <end position="23"/>
    </location>
</feature>
<keyword evidence="11" id="KW-1185">Reference proteome</keyword>
<dbReference type="Gene3D" id="3.90.70.10">
    <property type="entry name" value="Cysteine proteinases"/>
    <property type="match status" value="1"/>
</dbReference>
<dbReference type="HOGENOM" id="CLU_008279_10_4_1"/>
<comment type="similarity">
    <text evidence="2 7">Belongs to the peptidase C19 family.</text>
</comment>
<feature type="compositionally biased region" description="Basic and acidic residues" evidence="8">
    <location>
        <begin position="614"/>
        <end position="623"/>
    </location>
</feature>
<evidence type="ECO:0000256" key="5">
    <source>
        <dbReference type="ARBA" id="ARBA00022801"/>
    </source>
</evidence>
<dbReference type="GO" id="GO:0006508">
    <property type="term" value="P:proteolysis"/>
    <property type="evidence" value="ECO:0007669"/>
    <property type="project" value="UniProtKB-KW"/>
</dbReference>
<feature type="compositionally biased region" description="Basic residues" evidence="8">
    <location>
        <begin position="644"/>
        <end position="661"/>
    </location>
</feature>
<dbReference type="PROSITE" id="PS00972">
    <property type="entry name" value="USP_1"/>
    <property type="match status" value="1"/>
</dbReference>
<feature type="compositionally biased region" description="Polar residues" evidence="8">
    <location>
        <begin position="543"/>
        <end position="556"/>
    </location>
</feature>
<feature type="compositionally biased region" description="Polar residues" evidence="8">
    <location>
        <begin position="563"/>
        <end position="580"/>
    </location>
</feature>
<feature type="compositionally biased region" description="Polar residues" evidence="8">
    <location>
        <begin position="663"/>
        <end position="681"/>
    </location>
</feature>
<evidence type="ECO:0000256" key="6">
    <source>
        <dbReference type="ARBA" id="ARBA00022807"/>
    </source>
</evidence>
<dbReference type="PANTHER" id="PTHR24006:SF758">
    <property type="entry name" value="UBIQUITIN CARBOXYL-TERMINAL HYDROLASE 36"/>
    <property type="match status" value="1"/>
</dbReference>
<dbReference type="Pfam" id="PF00443">
    <property type="entry name" value="UCH"/>
    <property type="match status" value="1"/>
</dbReference>
<comment type="catalytic activity">
    <reaction evidence="1 7">
        <text>Thiol-dependent hydrolysis of ester, thioester, amide, peptide and isopeptide bonds formed by the C-terminal Gly of ubiquitin (a 76-residue protein attached to proteins as an intracellular targeting signal).</text>
        <dbReference type="EC" id="3.4.19.12"/>
    </reaction>
</comment>
<sequence>MLASPLRPTPFSQLASDDHSQLRPAKDIEAFNSLLPPPIEFIEGSSTGALAVAEDKYEPINNTPKATKHQELPKAPSVPYATPQKVSQSASSTPKRQLHTGTIDLSWPAGCTSGSGLHNIGNTCFLNSALQCLLHTPPLLRVLHAHSHSDPCKVSRRVKNNGFCMSCSLRQVMMDSHQKSRPFTPFPITSKLQLIAKHMRKGRQEDAHEFLRYAIDALQKSCLAGYPQKLDPKLAETTWVHKIFGGRLRSRVTCRECNHHSDTFDSMLDVSLDIYGSSTLKEAFKKFVAVDCLRGADKYMCEKCKKPVVAEKRFTIHEAPAVLTVHLKRFSPLGRKIGHFVHYDERLSLQPAMSEGQYGPRYSLYGIISHAGGGPNSGHYFAHVKGANGQWFQMNDDMVLREFRPPVGLKSAYILFYIRDKGQSLDAAVNSTRPTASATSSARPSVAASMKKRKVTEAEEDVGVKVDQPFIGPLLPSPTLNTHSPIPSQVSQAGSDPQAAALRRKITAATKTSNALSSLVMYGDDDSTDSPPDPKPADSDMSTDSPTATQPPTSALPSEDPSEVSTPSTLADTPPSSAVNPSSFYATPSSSSISAPTPTRGSPNLPPNDKKRKSPDGDGERRSPPGSFKRHTLSSPPPPVSSKHGNKHYQSPRHSYSHKKSSLFGSASNPYNRVAGSNTLFSKRKKYTGKKKYLL</sequence>
<dbReference type="InterPro" id="IPR028889">
    <property type="entry name" value="USP"/>
</dbReference>
<evidence type="ECO:0000259" key="9">
    <source>
        <dbReference type="PROSITE" id="PS50235"/>
    </source>
</evidence>
<dbReference type="SUPFAM" id="SSF54001">
    <property type="entry name" value="Cysteine proteinases"/>
    <property type="match status" value="1"/>
</dbReference>
<dbReference type="GO" id="GO:0005634">
    <property type="term" value="C:nucleus"/>
    <property type="evidence" value="ECO:0007669"/>
    <property type="project" value="TreeGrafter"/>
</dbReference>
<dbReference type="PROSITE" id="PS00973">
    <property type="entry name" value="USP_2"/>
    <property type="match status" value="1"/>
</dbReference>
<proteinExistence type="inferred from homology"/>
<feature type="compositionally biased region" description="Polar residues" evidence="8">
    <location>
        <begin position="478"/>
        <end position="495"/>
    </location>
</feature>
<dbReference type="InParanoid" id="A0A0C3PUR5"/>
<feature type="compositionally biased region" description="Basic residues" evidence="8">
    <location>
        <begin position="682"/>
        <end position="695"/>
    </location>
</feature>